<dbReference type="InterPro" id="IPR003736">
    <property type="entry name" value="PAAI_dom"/>
</dbReference>
<reference evidence="5 6" key="1">
    <citation type="submission" date="2018-06" db="EMBL/GenBank/DDBJ databases">
        <authorList>
            <consortium name="Pathogen Informatics"/>
            <person name="Doyle S."/>
        </authorList>
    </citation>
    <scope>NUCLEOTIDE SEQUENCE [LARGE SCALE GENOMIC DNA]</scope>
    <source>
        <strain evidence="5 6">NCTC11820</strain>
    </source>
</reference>
<dbReference type="GO" id="GO:0005829">
    <property type="term" value="C:cytosol"/>
    <property type="evidence" value="ECO:0007669"/>
    <property type="project" value="TreeGrafter"/>
</dbReference>
<dbReference type="NCBIfam" id="TIGR00369">
    <property type="entry name" value="unchar_dom_1"/>
    <property type="match status" value="1"/>
</dbReference>
<dbReference type="SUPFAM" id="SSF54637">
    <property type="entry name" value="Thioesterase/thiol ester dehydrase-isomerase"/>
    <property type="match status" value="1"/>
</dbReference>
<name>A0A2X2YJG7_9ACTO</name>
<dbReference type="GO" id="GO:0061522">
    <property type="term" value="F:1,4-dihydroxy-2-naphthoyl-CoA thioesterase activity"/>
    <property type="evidence" value="ECO:0007669"/>
    <property type="project" value="TreeGrafter"/>
</dbReference>
<dbReference type="EC" id="3.1.2.-" evidence="5"/>
<dbReference type="Gene3D" id="3.10.129.10">
    <property type="entry name" value="Hotdog Thioesterase"/>
    <property type="match status" value="1"/>
</dbReference>
<evidence type="ECO:0000313" key="4">
    <source>
        <dbReference type="EMBL" id="NMW87763.1"/>
    </source>
</evidence>
<keyword evidence="2 5" id="KW-0378">Hydrolase</keyword>
<evidence type="ECO:0000256" key="2">
    <source>
        <dbReference type="ARBA" id="ARBA00022801"/>
    </source>
</evidence>
<dbReference type="RefSeq" id="WP_004006834.1">
    <property type="nucleotide sequence ID" value="NZ_CAMYEK010000001.1"/>
</dbReference>
<dbReference type="PANTHER" id="PTHR43240:SF5">
    <property type="entry name" value="1,4-DIHYDROXY-2-NAPHTHOYL-COA THIOESTERASE 1"/>
    <property type="match status" value="1"/>
</dbReference>
<dbReference type="OMA" id="SWAAVIH"/>
<proteinExistence type="inferred from homology"/>
<evidence type="ECO:0000313" key="6">
    <source>
        <dbReference type="Proteomes" id="UP000250245"/>
    </source>
</evidence>
<evidence type="ECO:0000256" key="1">
    <source>
        <dbReference type="ARBA" id="ARBA00008324"/>
    </source>
</evidence>
<dbReference type="EMBL" id="UASJ01000001">
    <property type="protein sequence ID" value="SQB64576.1"/>
    <property type="molecule type" value="Genomic_DNA"/>
</dbReference>
<dbReference type="Proteomes" id="UP000553981">
    <property type="component" value="Unassembled WGS sequence"/>
</dbReference>
<organism evidence="5 6">
    <name type="scientific">Mobiluncus curtisii</name>
    <dbReference type="NCBI Taxonomy" id="2051"/>
    <lineage>
        <taxon>Bacteria</taxon>
        <taxon>Bacillati</taxon>
        <taxon>Actinomycetota</taxon>
        <taxon>Actinomycetes</taxon>
        <taxon>Actinomycetales</taxon>
        <taxon>Actinomycetaceae</taxon>
        <taxon>Mobiluncus</taxon>
    </lineage>
</organism>
<feature type="domain" description="Thioesterase" evidence="3">
    <location>
        <begin position="38"/>
        <end position="114"/>
    </location>
</feature>
<evidence type="ECO:0000313" key="5">
    <source>
        <dbReference type="EMBL" id="SQB64576.1"/>
    </source>
</evidence>
<dbReference type="Pfam" id="PF03061">
    <property type="entry name" value="4HBT"/>
    <property type="match status" value="1"/>
</dbReference>
<dbReference type="AlphaFoldDB" id="A0A2X2YJG7"/>
<accession>A0A2X2YJG7</accession>
<protein>
    <submittedName>
        <fullName evidence="5">Esterase HI_1161</fullName>
        <ecNumber evidence="5">3.1.2.-</ecNumber>
    </submittedName>
    <submittedName>
        <fullName evidence="4">PaaI family thioesterase</fullName>
    </submittedName>
</protein>
<evidence type="ECO:0000313" key="7">
    <source>
        <dbReference type="Proteomes" id="UP000553981"/>
    </source>
</evidence>
<gene>
    <name evidence="4" type="ORF">HHJ67_08430</name>
    <name evidence="5" type="ORF">NCTC11820_00925</name>
</gene>
<dbReference type="Proteomes" id="UP000250245">
    <property type="component" value="Unassembled WGS sequence"/>
</dbReference>
<reference evidence="4 7" key="2">
    <citation type="submission" date="2020-04" db="EMBL/GenBank/DDBJ databases">
        <title>Antimicrobial susceptibility and clonality of vaginal-derived multi-drug resistant Mobiluncus isolates in China.</title>
        <authorList>
            <person name="Zhang X."/>
        </authorList>
    </citation>
    <scope>NUCLEOTIDE SEQUENCE [LARGE SCALE GENOMIC DNA]</scope>
    <source>
        <strain evidence="4 7">19</strain>
    </source>
</reference>
<dbReference type="CDD" id="cd03443">
    <property type="entry name" value="PaaI_thioesterase"/>
    <property type="match status" value="1"/>
</dbReference>
<dbReference type="InterPro" id="IPR006683">
    <property type="entry name" value="Thioestr_dom"/>
</dbReference>
<sequence>MDQDNLGPAIEKMGITFSELTAEHAVGIMPLEGNTQPFGILHGGAAALLAESVASFAAHQWAKQFGKSAVGAHLDITHLKPGTSDRIICTADAVHLGRRTAVYRFDNTSEDTGKIISTGLMTCYLVEEQPR</sequence>
<dbReference type="GeneID" id="55565770"/>
<dbReference type="InterPro" id="IPR029069">
    <property type="entry name" value="HotDog_dom_sf"/>
</dbReference>
<evidence type="ECO:0000259" key="3">
    <source>
        <dbReference type="Pfam" id="PF03061"/>
    </source>
</evidence>
<dbReference type="PANTHER" id="PTHR43240">
    <property type="entry name" value="1,4-DIHYDROXY-2-NAPHTHOYL-COA THIOESTERASE 1"/>
    <property type="match status" value="1"/>
</dbReference>
<comment type="similarity">
    <text evidence="1">Belongs to the thioesterase PaaI family.</text>
</comment>
<dbReference type="EMBL" id="JABCUI010000004">
    <property type="protein sequence ID" value="NMW87763.1"/>
    <property type="molecule type" value="Genomic_DNA"/>
</dbReference>